<keyword evidence="4" id="KW-0326">Glycosidase</keyword>
<dbReference type="EMBL" id="CP078073">
    <property type="protein sequence ID" value="QXL88686.1"/>
    <property type="molecule type" value="Genomic_DNA"/>
</dbReference>
<evidence type="ECO:0000256" key="3">
    <source>
        <dbReference type="ARBA" id="ARBA00022801"/>
    </source>
</evidence>
<dbReference type="InterPro" id="IPR011682">
    <property type="entry name" value="Glyco_hydro_38_C"/>
</dbReference>
<dbReference type="SUPFAM" id="SSF74650">
    <property type="entry name" value="Galactose mutarotase-like"/>
    <property type="match status" value="1"/>
</dbReference>
<dbReference type="Pfam" id="PF17677">
    <property type="entry name" value="Glyco_hydro38C2"/>
    <property type="match status" value="1"/>
</dbReference>
<dbReference type="SUPFAM" id="SSF88688">
    <property type="entry name" value="Families 57/38 glycoside transferase middle domain"/>
    <property type="match status" value="1"/>
</dbReference>
<reference evidence="6 7" key="1">
    <citation type="submission" date="2021-07" db="EMBL/GenBank/DDBJ databases">
        <title>Karlodiniumbacter phycospheric gen. nov., sp. nov., a phycosphere bacterium isolated from karlodinium veneficum.</title>
        <authorList>
            <person name="Peng Y."/>
            <person name="Jiang L."/>
            <person name="Lee J."/>
        </authorList>
    </citation>
    <scope>NUCLEOTIDE SEQUENCE</scope>
    <source>
        <strain evidence="6 7">N5</strain>
    </source>
</reference>
<dbReference type="Gene3D" id="2.70.98.30">
    <property type="entry name" value="Golgi alpha-mannosidase II, domain 4"/>
    <property type="match status" value="1"/>
</dbReference>
<evidence type="ECO:0000313" key="7">
    <source>
        <dbReference type="Proteomes" id="UP000693972"/>
    </source>
</evidence>
<dbReference type="AlphaFoldDB" id="A0A975YGU4"/>
<dbReference type="PANTHER" id="PTHR46017">
    <property type="entry name" value="ALPHA-MANNOSIDASE 2C1"/>
    <property type="match status" value="1"/>
</dbReference>
<dbReference type="CDD" id="cd10789">
    <property type="entry name" value="GH38N_AMII_ER_cytosolic"/>
    <property type="match status" value="1"/>
</dbReference>
<organism evidence="6">
    <name type="scientific">Gymnodinialimonas phycosphaerae</name>
    <dbReference type="NCBI Taxonomy" id="2841589"/>
    <lineage>
        <taxon>Bacteria</taxon>
        <taxon>Pseudomonadati</taxon>
        <taxon>Pseudomonadota</taxon>
        <taxon>Alphaproteobacteria</taxon>
        <taxon>Rhodobacterales</taxon>
        <taxon>Paracoccaceae</taxon>
        <taxon>Gymnodinialimonas</taxon>
    </lineage>
</organism>
<dbReference type="GO" id="GO:0030246">
    <property type="term" value="F:carbohydrate binding"/>
    <property type="evidence" value="ECO:0007669"/>
    <property type="project" value="InterPro"/>
</dbReference>
<keyword evidence="2" id="KW-0479">Metal-binding</keyword>
<dbReference type="InterPro" id="IPR027291">
    <property type="entry name" value="Glyco_hydro_38_N_sf"/>
</dbReference>
<dbReference type="GO" id="GO:0006013">
    <property type="term" value="P:mannose metabolic process"/>
    <property type="evidence" value="ECO:0007669"/>
    <property type="project" value="InterPro"/>
</dbReference>
<keyword evidence="3" id="KW-0378">Hydrolase</keyword>
<evidence type="ECO:0000313" key="6">
    <source>
        <dbReference type="EMBL" id="QXL88686.1"/>
    </source>
</evidence>
<dbReference type="Pfam" id="PF01074">
    <property type="entry name" value="Glyco_hydro_38N"/>
    <property type="match status" value="1"/>
</dbReference>
<dbReference type="Gene3D" id="3.20.110.10">
    <property type="entry name" value="Glycoside hydrolase 38, N terminal domain"/>
    <property type="match status" value="1"/>
</dbReference>
<dbReference type="SMART" id="SM00872">
    <property type="entry name" value="Alpha-mann_mid"/>
    <property type="match status" value="1"/>
</dbReference>
<evidence type="ECO:0000259" key="5">
    <source>
        <dbReference type="SMART" id="SM00872"/>
    </source>
</evidence>
<feature type="domain" description="Glycoside hydrolase family 38 central" evidence="5">
    <location>
        <begin position="523"/>
        <end position="598"/>
    </location>
</feature>
<dbReference type="InterPro" id="IPR000602">
    <property type="entry name" value="Glyco_hydro_38_N"/>
</dbReference>
<dbReference type="SUPFAM" id="SSF88713">
    <property type="entry name" value="Glycoside hydrolase/deacetylase"/>
    <property type="match status" value="1"/>
</dbReference>
<evidence type="ECO:0000256" key="2">
    <source>
        <dbReference type="ARBA" id="ARBA00022723"/>
    </source>
</evidence>
<dbReference type="InterPro" id="IPR011013">
    <property type="entry name" value="Gal_mutarotase_sf_dom"/>
</dbReference>
<dbReference type="Pfam" id="PF07748">
    <property type="entry name" value="Glyco_hydro_38C"/>
    <property type="match status" value="1"/>
</dbReference>
<dbReference type="InterPro" id="IPR037094">
    <property type="entry name" value="Glyco_hydro_38_cen_sf"/>
</dbReference>
<dbReference type="EMBL" id="JAIMBW010000001">
    <property type="protein sequence ID" value="MBY4891918.1"/>
    <property type="molecule type" value="Genomic_DNA"/>
</dbReference>
<keyword evidence="7" id="KW-1185">Reference proteome</keyword>
<dbReference type="GO" id="GO:0046872">
    <property type="term" value="F:metal ion binding"/>
    <property type="evidence" value="ECO:0007669"/>
    <property type="project" value="UniProtKB-KW"/>
</dbReference>
<dbReference type="PANTHER" id="PTHR46017:SF1">
    <property type="entry name" value="ALPHA-MANNOSIDASE 2C1"/>
    <property type="match status" value="1"/>
</dbReference>
<sequence length="1041" mass="115051">MSHRLRLTAEKVAQRLGLIAPKLALARTPIDRFRLELLHDAVARPDVRLHACDATGPLLEWDSYWGGQDLHFVLRSRFVVPKGWKNPALHLPLGVAGDIFTHPEALLHIDGQAIASADRYHHTIEVPERFVDGLPHDLLLHGWTGLTGWPPDPADRSQLFLKECSVVDIDRELQDFTVLAGVALDLCRALDDNRTERHGLLSALDAAFLALDTRDPMDADFRRSVGPAMARLREGVEKAGPKQDVRLFAAGHAHMDVAYLWPVAQIRQKNARTYSNVLRLMERHEGFAFSHSQPQLYQWTAEDHPKIFDGIKARVAEGRWEILGGMWVEPDANMPGPEALVRQIMLARRYCDETFGAGAETPVLWLPDTFGFPACLPQLMVQAGLKWFVTNKVNWNQYNQMPASTTWWEGLDGSRVMAQFLTTPREVQHLPFPTNYKSDLTAGEVLGTWTRNTVKDRVQDLLICYGYGDGGGGPTDDLIRKAEAWGNMPGVPDVRMATVREYFETLEAKAPDLPVWRGEFYLEGHRGVLTSQGWIKRANRKAEVLLHDTELAMALAMVEGQTPDDLTAVWQRLCMTQFHDILTGTSITEVFDDARGDFAFIVSEAEAALGRAAAALGPKGTDWLVLDGAQLPGPRLIELPEGSGPVAEAGGALPMQPVKGGALVELPPGAPLSARGLTAADGPASVENAVTARPRGDEVVLENASLRIVIGAQGMITDIHDKRADRAVLAPGTLGNRLELFEDRPVSWDAWDIDIFFEDRGELVGGLTRIEIVEDGPLRATVQIERAFRKSRIVQRISLGRASARIDFDTWVDWHETHLLLKAAFPVNIRASRATFDIQWGQIDRPTHRNTSWDAAQFEVPAQKWADLSEGDYGVALLNDCKYGYDVRGNVLRLSLIKSATMPDRVADQGEHRFTYALLPHLGDTRLDVRAEAYALNYPPRVFKSTGAARGGPLISCDSPRAVIETIKPAEDGAGVIARLFEAHNTRGPVRIALNDRVTKLERVGLLEDGGEPVEIIDGAATLHLSPCEIVTLRLGIFPSG</sequence>
<dbReference type="RefSeq" id="WP_257891751.1">
    <property type="nucleotide sequence ID" value="NZ_JAIMBW010000001.1"/>
</dbReference>
<gene>
    <name evidence="6" type="ORF">KUL25_03970</name>
</gene>
<dbReference type="InterPro" id="IPR011330">
    <property type="entry name" value="Glyco_hydro/deAcase_b/a-brl"/>
</dbReference>
<dbReference type="Gene3D" id="2.60.40.2220">
    <property type="match status" value="1"/>
</dbReference>
<evidence type="ECO:0000256" key="4">
    <source>
        <dbReference type="ARBA" id="ARBA00023295"/>
    </source>
</evidence>
<comment type="similarity">
    <text evidence="1">Belongs to the glycosyl hydrolase 38 family.</text>
</comment>
<proteinExistence type="inferred from homology"/>
<protein>
    <recommendedName>
        <fullName evidence="5">Glycoside hydrolase family 38 central domain-containing protein</fullName>
    </recommendedName>
</protein>
<accession>A0A975YGU4</accession>
<dbReference type="InterPro" id="IPR041147">
    <property type="entry name" value="GH38_C"/>
</dbReference>
<name>A0A975YGU4_9RHOB</name>
<dbReference type="GO" id="GO:0004559">
    <property type="term" value="F:alpha-mannosidase activity"/>
    <property type="evidence" value="ECO:0007669"/>
    <property type="project" value="InterPro"/>
</dbReference>
<dbReference type="Pfam" id="PF09261">
    <property type="entry name" value="Alpha-mann_mid"/>
    <property type="match status" value="1"/>
</dbReference>
<dbReference type="InterPro" id="IPR015341">
    <property type="entry name" value="Glyco_hydro_38_cen"/>
</dbReference>
<evidence type="ECO:0000256" key="1">
    <source>
        <dbReference type="ARBA" id="ARBA00009792"/>
    </source>
</evidence>
<dbReference type="InterPro" id="IPR028995">
    <property type="entry name" value="Glyco_hydro_57/38_cen_sf"/>
</dbReference>
<dbReference type="FunFam" id="2.70.98.30:FF:000001">
    <property type="entry name" value="alpha-mannosidase 2C1 isoform X2"/>
    <property type="match status" value="1"/>
</dbReference>
<dbReference type="Proteomes" id="UP000693972">
    <property type="component" value="Unassembled WGS sequence"/>
</dbReference>
<dbReference type="GO" id="GO:0009313">
    <property type="term" value="P:oligosaccharide catabolic process"/>
    <property type="evidence" value="ECO:0007669"/>
    <property type="project" value="TreeGrafter"/>
</dbReference>
<dbReference type="Gene3D" id="1.20.1270.50">
    <property type="entry name" value="Glycoside hydrolase family 38, central domain"/>
    <property type="match status" value="1"/>
</dbReference>